<sequence length="272" mass="30940">MRSKTASVGKSIASISPTENTMHRTLLLGVLILSVTPLKVAGNLNFAKHVEEYIQQLNSTMQNITSWGMTENYSYWSEFGGANKTQPITATAGAISLTSPLVDLIPLTQNYQFEIIEYFINLTKSLYGPFLLPTNISLELYKNRTLKKRNVTFYMSNRTLARKLTRVSRTVRVKGQARRIYRELQKGTGSLRKWFSHTKFTVNVTFSGSIAYETMSSARNETRYQTVDVGKLNDTSKGLLRKGKNLTYTFQGVYGRYLVFRDISTYKASIIW</sequence>
<keyword evidence="2" id="KW-1185">Reference proteome</keyword>
<name>A0AAQ4DFQ8_AMBAM</name>
<dbReference type="EMBL" id="JARKHS020031326">
    <property type="protein sequence ID" value="KAK8761298.1"/>
    <property type="molecule type" value="Genomic_DNA"/>
</dbReference>
<accession>A0AAQ4DFQ8</accession>
<evidence type="ECO:0000313" key="1">
    <source>
        <dbReference type="EMBL" id="KAK8761298.1"/>
    </source>
</evidence>
<dbReference type="AlphaFoldDB" id="A0AAQ4DFQ8"/>
<dbReference type="Proteomes" id="UP001321473">
    <property type="component" value="Unassembled WGS sequence"/>
</dbReference>
<comment type="caution">
    <text evidence="1">The sequence shown here is derived from an EMBL/GenBank/DDBJ whole genome shotgun (WGS) entry which is preliminary data.</text>
</comment>
<proteinExistence type="predicted"/>
<reference evidence="1 2" key="1">
    <citation type="journal article" date="2023" name="Arcadia Sci">
        <title>De novo assembly of a long-read Amblyomma americanum tick genome.</title>
        <authorList>
            <person name="Chou S."/>
            <person name="Poskanzer K.E."/>
            <person name="Rollins M."/>
            <person name="Thuy-Boun P.S."/>
        </authorList>
    </citation>
    <scope>NUCLEOTIDE SEQUENCE [LARGE SCALE GENOMIC DNA]</scope>
    <source>
        <strain evidence="1">F_SG_1</strain>
        <tissue evidence="1">Salivary glands</tissue>
    </source>
</reference>
<protein>
    <submittedName>
        <fullName evidence="1">Uncharacterized protein</fullName>
    </submittedName>
</protein>
<organism evidence="1 2">
    <name type="scientific">Amblyomma americanum</name>
    <name type="common">Lone star tick</name>
    <dbReference type="NCBI Taxonomy" id="6943"/>
    <lineage>
        <taxon>Eukaryota</taxon>
        <taxon>Metazoa</taxon>
        <taxon>Ecdysozoa</taxon>
        <taxon>Arthropoda</taxon>
        <taxon>Chelicerata</taxon>
        <taxon>Arachnida</taxon>
        <taxon>Acari</taxon>
        <taxon>Parasitiformes</taxon>
        <taxon>Ixodida</taxon>
        <taxon>Ixodoidea</taxon>
        <taxon>Ixodidae</taxon>
        <taxon>Amblyomminae</taxon>
        <taxon>Amblyomma</taxon>
    </lineage>
</organism>
<gene>
    <name evidence="1" type="ORF">V5799_027435</name>
</gene>
<evidence type="ECO:0000313" key="2">
    <source>
        <dbReference type="Proteomes" id="UP001321473"/>
    </source>
</evidence>